<dbReference type="GO" id="GO:0005886">
    <property type="term" value="C:plasma membrane"/>
    <property type="evidence" value="ECO:0007669"/>
    <property type="project" value="TreeGrafter"/>
</dbReference>
<organism evidence="9 10">
    <name type="scientific">Nocardiopsis alborubida</name>
    <dbReference type="NCBI Taxonomy" id="146802"/>
    <lineage>
        <taxon>Bacteria</taxon>
        <taxon>Bacillati</taxon>
        <taxon>Actinomycetota</taxon>
        <taxon>Actinomycetes</taxon>
        <taxon>Streptosporangiales</taxon>
        <taxon>Nocardiopsidaceae</taxon>
        <taxon>Nocardiopsis</taxon>
    </lineage>
</organism>
<keyword evidence="6" id="KW-0175">Coiled coil</keyword>
<dbReference type="SMART" id="SM00387">
    <property type="entry name" value="HATPase_c"/>
    <property type="match status" value="1"/>
</dbReference>
<feature type="region of interest" description="Disordered" evidence="7">
    <location>
        <begin position="413"/>
        <end position="514"/>
    </location>
</feature>
<dbReference type="InterPro" id="IPR050428">
    <property type="entry name" value="TCS_sensor_his_kinase"/>
</dbReference>
<evidence type="ECO:0000313" key="9">
    <source>
        <dbReference type="EMBL" id="NKZ00902.1"/>
    </source>
</evidence>
<dbReference type="Gene3D" id="3.30.565.10">
    <property type="entry name" value="Histidine kinase-like ATPase, C-terminal domain"/>
    <property type="match status" value="1"/>
</dbReference>
<protein>
    <recommendedName>
        <fullName evidence="2">histidine kinase</fullName>
        <ecNumber evidence="2">2.7.13.3</ecNumber>
    </recommendedName>
</protein>
<dbReference type="AlphaFoldDB" id="A0A7X6RT54"/>
<evidence type="ECO:0000259" key="8">
    <source>
        <dbReference type="SMART" id="SM00387"/>
    </source>
</evidence>
<reference evidence="9 10" key="1">
    <citation type="submission" date="2020-04" db="EMBL/GenBank/DDBJ databases">
        <title>MicrobeNet Type strains.</title>
        <authorList>
            <person name="Nicholson A.C."/>
        </authorList>
    </citation>
    <scope>NUCLEOTIDE SEQUENCE [LARGE SCALE GENOMIC DNA]</scope>
    <source>
        <strain evidence="9 10">ATCC 23612</strain>
    </source>
</reference>
<evidence type="ECO:0000256" key="3">
    <source>
        <dbReference type="ARBA" id="ARBA00022553"/>
    </source>
</evidence>
<sequence length="514" mass="53921">MTALAAPAWSWAVITAHPDARQSVALAVGVAGVVLCAAVTAAAHQAAAARAAREHGTRVDATAQALEREAEHLVDQLLPALTEGLSTGRTAREVLAEHPQPRHVALHRLTHAVTAELDTARARAADALARRTALEEQIADLDRTGLPLMVARVREDRVGAAETLREELPPVHDALARLRAHTLEELLAADRRSASAMETASATGARIQAHLTSLLAKLRELQDRYGDDPGVFGDLLDIDHGVSRTGRLADGLVVLAGGRSGRRWTRPIVMESILRGAMGRISAYRRVRLHNTSTASIAGHAAEGVMQALAEIMDNAANFSAHGTEVHVYVQEEDTGLSVTVEDSGLGMRVRERRLAESLVTEPRDLSTLRGTRTGLAVVGRLADKHALGVSFRPSARGGIGVVVLVPPHLLTDAQPASGGPRAGHRSRRSAAPGSAPAAGPGPGTAEAGPGIATAPARAASGLPRRRRGQTLAAALREEPDQLSPGPAAPGPGGDPGTRFASFRNARQPQRAEE</sequence>
<evidence type="ECO:0000256" key="6">
    <source>
        <dbReference type="SAM" id="Coils"/>
    </source>
</evidence>
<evidence type="ECO:0000256" key="4">
    <source>
        <dbReference type="ARBA" id="ARBA00022679"/>
    </source>
</evidence>
<keyword evidence="3" id="KW-0597">Phosphoprotein</keyword>
<comment type="catalytic activity">
    <reaction evidence="1">
        <text>ATP + protein L-histidine = ADP + protein N-phospho-L-histidine.</text>
        <dbReference type="EC" id="2.7.13.3"/>
    </reaction>
</comment>
<dbReference type="EMBL" id="JAAXPG010000029">
    <property type="protein sequence ID" value="NKZ00902.1"/>
    <property type="molecule type" value="Genomic_DNA"/>
</dbReference>
<dbReference type="SUPFAM" id="SSF55874">
    <property type="entry name" value="ATPase domain of HSP90 chaperone/DNA topoisomerase II/histidine kinase"/>
    <property type="match status" value="1"/>
</dbReference>
<keyword evidence="5 9" id="KW-0418">Kinase</keyword>
<comment type="caution">
    <text evidence="9">The sequence shown here is derived from an EMBL/GenBank/DDBJ whole genome shotgun (WGS) entry which is preliminary data.</text>
</comment>
<dbReference type="PANTHER" id="PTHR45436:SF5">
    <property type="entry name" value="SENSOR HISTIDINE KINASE TRCS"/>
    <property type="match status" value="1"/>
</dbReference>
<dbReference type="PANTHER" id="PTHR45436">
    <property type="entry name" value="SENSOR HISTIDINE KINASE YKOH"/>
    <property type="match status" value="1"/>
</dbReference>
<dbReference type="GO" id="GO:0000160">
    <property type="term" value="P:phosphorelay signal transduction system"/>
    <property type="evidence" value="ECO:0007669"/>
    <property type="project" value="TreeGrafter"/>
</dbReference>
<dbReference type="GO" id="GO:0004673">
    <property type="term" value="F:protein histidine kinase activity"/>
    <property type="evidence" value="ECO:0007669"/>
    <property type="project" value="UniProtKB-EC"/>
</dbReference>
<feature type="coiled-coil region" evidence="6">
    <location>
        <begin position="117"/>
        <end position="144"/>
    </location>
</feature>
<proteinExistence type="predicted"/>
<feature type="compositionally biased region" description="Low complexity" evidence="7">
    <location>
        <begin position="430"/>
        <end position="457"/>
    </location>
</feature>
<dbReference type="InterPro" id="IPR036890">
    <property type="entry name" value="HATPase_C_sf"/>
</dbReference>
<keyword evidence="10" id="KW-1185">Reference proteome</keyword>
<evidence type="ECO:0000256" key="5">
    <source>
        <dbReference type="ARBA" id="ARBA00022777"/>
    </source>
</evidence>
<keyword evidence="4" id="KW-0808">Transferase</keyword>
<name>A0A7X6RT54_9ACTN</name>
<evidence type="ECO:0000256" key="2">
    <source>
        <dbReference type="ARBA" id="ARBA00012438"/>
    </source>
</evidence>
<dbReference type="InterPro" id="IPR003594">
    <property type="entry name" value="HATPase_dom"/>
</dbReference>
<dbReference type="Pfam" id="PF02518">
    <property type="entry name" value="HATPase_c"/>
    <property type="match status" value="1"/>
</dbReference>
<evidence type="ECO:0000256" key="1">
    <source>
        <dbReference type="ARBA" id="ARBA00000085"/>
    </source>
</evidence>
<gene>
    <name evidence="9" type="ORF">HGB44_25000</name>
</gene>
<evidence type="ECO:0000313" key="10">
    <source>
        <dbReference type="Proteomes" id="UP000553209"/>
    </source>
</evidence>
<dbReference type="EC" id="2.7.13.3" evidence="2"/>
<accession>A0A7X6RT54</accession>
<evidence type="ECO:0000256" key="7">
    <source>
        <dbReference type="SAM" id="MobiDB-lite"/>
    </source>
</evidence>
<feature type="domain" description="Histidine kinase/HSP90-like ATPase" evidence="8">
    <location>
        <begin position="300"/>
        <end position="411"/>
    </location>
</feature>
<dbReference type="Proteomes" id="UP000553209">
    <property type="component" value="Unassembled WGS sequence"/>
</dbReference>